<evidence type="ECO:0000313" key="2">
    <source>
        <dbReference type="Proteomes" id="UP000192356"/>
    </source>
</evidence>
<dbReference type="Proteomes" id="UP000192356">
    <property type="component" value="Unassembled WGS sequence"/>
</dbReference>
<dbReference type="VEuPathDB" id="MicrosporidiaDB:A0H76_1385"/>
<keyword evidence="2" id="KW-1185">Reference proteome</keyword>
<organism evidence="1 2">
    <name type="scientific">Hepatospora eriocheir</name>
    <dbReference type="NCBI Taxonomy" id="1081669"/>
    <lineage>
        <taxon>Eukaryota</taxon>
        <taxon>Fungi</taxon>
        <taxon>Fungi incertae sedis</taxon>
        <taxon>Microsporidia</taxon>
        <taxon>Hepatosporidae</taxon>
        <taxon>Hepatospora</taxon>
    </lineage>
</organism>
<reference evidence="1 2" key="1">
    <citation type="journal article" date="2017" name="Environ. Microbiol.">
        <title>Decay of the glycolytic pathway and adaptation to intranuclear parasitism within Enterocytozoonidae microsporidia.</title>
        <authorList>
            <person name="Wiredu Boakye D."/>
            <person name="Jaroenlak P."/>
            <person name="Prachumwat A."/>
            <person name="Williams T.A."/>
            <person name="Bateman K.S."/>
            <person name="Itsathitphaisarn O."/>
            <person name="Sritunyalucksana K."/>
            <person name="Paszkiewicz K.H."/>
            <person name="Moore K.A."/>
            <person name="Stentiford G.D."/>
            <person name="Williams B.A."/>
        </authorList>
    </citation>
    <scope>NUCLEOTIDE SEQUENCE [LARGE SCALE GENOMIC DNA]</scope>
    <source>
        <strain evidence="1 2">GB1</strain>
    </source>
</reference>
<dbReference type="EMBL" id="LVKB01000142">
    <property type="protein sequence ID" value="ORD96010.1"/>
    <property type="molecule type" value="Genomic_DNA"/>
</dbReference>
<comment type="caution">
    <text evidence="1">The sequence shown here is derived from an EMBL/GenBank/DDBJ whole genome shotgun (WGS) entry which is preliminary data.</text>
</comment>
<proteinExistence type="predicted"/>
<evidence type="ECO:0000313" key="1">
    <source>
        <dbReference type="EMBL" id="ORD96010.1"/>
    </source>
</evidence>
<dbReference type="AlphaFoldDB" id="A0A1X0Q896"/>
<sequence length="93" mass="11019">MNSFEILFKQLNKILIKDTSAILIEINKASKFTLNINKLDISYKKFSKELELIKFIKKMNLEYQIEIRIFEDVDSNELYNGIVFGIDRLILEN</sequence>
<gene>
    <name evidence="1" type="ORF">HERIO_2020</name>
</gene>
<protein>
    <submittedName>
        <fullName evidence="1">Uncharacterized protein</fullName>
    </submittedName>
</protein>
<dbReference type="VEuPathDB" id="MicrosporidiaDB:HERIO_2020"/>
<accession>A0A1X0Q896</accession>
<name>A0A1X0Q896_9MICR</name>